<protein>
    <submittedName>
        <fullName evidence="2">Uncharacterized protein</fullName>
    </submittedName>
</protein>
<evidence type="ECO:0000256" key="1">
    <source>
        <dbReference type="SAM" id="Phobius"/>
    </source>
</evidence>
<evidence type="ECO:0000313" key="2">
    <source>
        <dbReference type="EMBL" id="MBV7272781.1"/>
    </source>
</evidence>
<name>A0A949WQH8_9CLOT</name>
<gene>
    <name evidence="2" type="ORF">I6U48_07600</name>
</gene>
<evidence type="ECO:0000313" key="3">
    <source>
        <dbReference type="Proteomes" id="UP000694308"/>
    </source>
</evidence>
<dbReference type="EMBL" id="JAEEGC010000032">
    <property type="protein sequence ID" value="MBV7272781.1"/>
    <property type="molecule type" value="Genomic_DNA"/>
</dbReference>
<accession>A0A949WQH8</accession>
<dbReference type="Proteomes" id="UP000694308">
    <property type="component" value="Unassembled WGS sequence"/>
</dbReference>
<comment type="caution">
    <text evidence="2">The sequence shown here is derived from an EMBL/GenBank/DDBJ whole genome shotgun (WGS) entry which is preliminary data.</text>
</comment>
<keyword evidence="1" id="KW-1133">Transmembrane helix</keyword>
<reference evidence="2" key="1">
    <citation type="submission" date="2020-12" db="EMBL/GenBank/DDBJ databases">
        <title>Clostridium thailandense sp. nov., a novel acetogenic bacterium isolated from peat land soil in Thailand.</title>
        <authorList>
            <person name="Chaikitkaew S."/>
            <person name="Birkeland N.K."/>
        </authorList>
    </citation>
    <scope>NUCLEOTIDE SEQUENCE</scope>
    <source>
        <strain evidence="2">PL3</strain>
    </source>
</reference>
<dbReference type="AlphaFoldDB" id="A0A949WQH8"/>
<keyword evidence="1" id="KW-0812">Transmembrane</keyword>
<feature type="transmembrane region" description="Helical" evidence="1">
    <location>
        <begin position="41"/>
        <end position="68"/>
    </location>
</feature>
<keyword evidence="3" id="KW-1185">Reference proteome</keyword>
<sequence>MDNKCVKDTQKYIKELKIKTPTHNQLVKNLSGGNQQKVIELVALGVLYLFFGIFGSNFLTSSTLIIIIELI</sequence>
<proteinExistence type="predicted"/>
<organism evidence="2 3">
    <name type="scientific">Clostridium thailandense</name>
    <dbReference type="NCBI Taxonomy" id="2794346"/>
    <lineage>
        <taxon>Bacteria</taxon>
        <taxon>Bacillati</taxon>
        <taxon>Bacillota</taxon>
        <taxon>Clostridia</taxon>
        <taxon>Eubacteriales</taxon>
        <taxon>Clostridiaceae</taxon>
        <taxon>Clostridium</taxon>
    </lineage>
</organism>
<keyword evidence="1" id="KW-0472">Membrane</keyword>